<accession>A0A3N4KMX2</accession>
<dbReference type="InParanoid" id="A0A3N4KMX2"/>
<reference evidence="1 2" key="1">
    <citation type="journal article" date="2018" name="Nat. Ecol. Evol.">
        <title>Pezizomycetes genomes reveal the molecular basis of ectomycorrhizal truffle lifestyle.</title>
        <authorList>
            <person name="Murat C."/>
            <person name="Payen T."/>
            <person name="Noel B."/>
            <person name="Kuo A."/>
            <person name="Morin E."/>
            <person name="Chen J."/>
            <person name="Kohler A."/>
            <person name="Krizsan K."/>
            <person name="Balestrini R."/>
            <person name="Da Silva C."/>
            <person name="Montanini B."/>
            <person name="Hainaut M."/>
            <person name="Levati E."/>
            <person name="Barry K.W."/>
            <person name="Belfiori B."/>
            <person name="Cichocki N."/>
            <person name="Clum A."/>
            <person name="Dockter R.B."/>
            <person name="Fauchery L."/>
            <person name="Guy J."/>
            <person name="Iotti M."/>
            <person name="Le Tacon F."/>
            <person name="Lindquist E.A."/>
            <person name="Lipzen A."/>
            <person name="Malagnac F."/>
            <person name="Mello A."/>
            <person name="Molinier V."/>
            <person name="Miyauchi S."/>
            <person name="Poulain J."/>
            <person name="Riccioni C."/>
            <person name="Rubini A."/>
            <person name="Sitrit Y."/>
            <person name="Splivallo R."/>
            <person name="Traeger S."/>
            <person name="Wang M."/>
            <person name="Zifcakova L."/>
            <person name="Wipf D."/>
            <person name="Zambonelli A."/>
            <person name="Paolocci F."/>
            <person name="Nowrousian M."/>
            <person name="Ottonello S."/>
            <person name="Baldrian P."/>
            <person name="Spatafora J.W."/>
            <person name="Henrissat B."/>
            <person name="Nagy L.G."/>
            <person name="Aury J.M."/>
            <person name="Wincker P."/>
            <person name="Grigoriev I.V."/>
            <person name="Bonfante P."/>
            <person name="Martin F.M."/>
        </authorList>
    </citation>
    <scope>NUCLEOTIDE SEQUENCE [LARGE SCALE GENOMIC DNA]</scope>
    <source>
        <strain evidence="1 2">CCBAS932</strain>
    </source>
</reference>
<dbReference type="Proteomes" id="UP000277580">
    <property type="component" value="Unassembled WGS sequence"/>
</dbReference>
<organism evidence="1 2">
    <name type="scientific">Morchella conica CCBAS932</name>
    <dbReference type="NCBI Taxonomy" id="1392247"/>
    <lineage>
        <taxon>Eukaryota</taxon>
        <taxon>Fungi</taxon>
        <taxon>Dikarya</taxon>
        <taxon>Ascomycota</taxon>
        <taxon>Pezizomycotina</taxon>
        <taxon>Pezizomycetes</taxon>
        <taxon>Pezizales</taxon>
        <taxon>Morchellaceae</taxon>
        <taxon>Morchella</taxon>
    </lineage>
</organism>
<evidence type="ECO:0000313" key="1">
    <source>
        <dbReference type="EMBL" id="RPB11934.1"/>
    </source>
</evidence>
<sequence>MQWREERAEGEGWERKGRNRACALLCLPFRPCYLHTYTHNLQVKLPVARRQADRQAGRLAGWLMLFQGCGQVPMATIKGTGVDSSLIWFGAVRLESVWCCCTYCTYLLILLPRVPRVPTVGTWCLLRRHAHGQCRGQANDYFY</sequence>
<dbReference type="AlphaFoldDB" id="A0A3N4KMX2"/>
<gene>
    <name evidence="1" type="ORF">P167DRAFT_181952</name>
</gene>
<name>A0A3N4KMX2_9PEZI</name>
<protein>
    <submittedName>
        <fullName evidence="1">Uncharacterized protein</fullName>
    </submittedName>
</protein>
<proteinExistence type="predicted"/>
<dbReference type="EMBL" id="ML119132">
    <property type="protein sequence ID" value="RPB11934.1"/>
    <property type="molecule type" value="Genomic_DNA"/>
</dbReference>
<keyword evidence="2" id="KW-1185">Reference proteome</keyword>
<evidence type="ECO:0000313" key="2">
    <source>
        <dbReference type="Proteomes" id="UP000277580"/>
    </source>
</evidence>